<evidence type="ECO:0000259" key="10">
    <source>
        <dbReference type="Pfam" id="PF00248"/>
    </source>
</evidence>
<evidence type="ECO:0000256" key="4">
    <source>
        <dbReference type="ARBA" id="ARBA00022684"/>
    </source>
</evidence>
<dbReference type="PANTHER" id="PTHR13295:SF4">
    <property type="entry name" value="GLUTAMATE--CYSTEINE LIGASE REGULATORY SUBUNIT"/>
    <property type="match status" value="1"/>
</dbReference>
<keyword evidence="12" id="KW-1185">Reference proteome</keyword>
<dbReference type="OrthoDB" id="5596051at2759"/>
<evidence type="ECO:0000256" key="1">
    <source>
        <dbReference type="ARBA" id="ARBA00005006"/>
    </source>
</evidence>
<evidence type="ECO:0000256" key="6">
    <source>
        <dbReference type="ARBA" id="ARBA00031154"/>
    </source>
</evidence>
<accession>A0A9Q0NDY2</accession>
<comment type="similarity">
    <text evidence="2">Belongs to the aldo/keto reductase family. Glutamate--cysteine ligase light chain subfamily.</text>
</comment>
<dbReference type="InterPro" id="IPR036812">
    <property type="entry name" value="NAD(P)_OxRdtase_dom_sf"/>
</dbReference>
<feature type="domain" description="NADP-dependent oxidoreductase" evidence="10">
    <location>
        <begin position="19"/>
        <end position="231"/>
    </location>
</feature>
<protein>
    <recommendedName>
        <fullName evidence="7">GCS light chain</fullName>
    </recommendedName>
    <alternativeName>
        <fullName evidence="5">Gamma-ECS regulatory subunit</fullName>
    </alternativeName>
    <alternativeName>
        <fullName evidence="8">Gamma-glutamylcysteine synthetase regulatory subunit</fullName>
    </alternativeName>
    <alternativeName>
        <fullName evidence="6">Glutamate--cysteine ligase modifier subunit</fullName>
    </alternativeName>
</protein>
<dbReference type="PANTHER" id="PTHR13295">
    <property type="entry name" value="GLUTAMATE CYSTEINE LIGASE REGULATORY SUBUNIT"/>
    <property type="match status" value="1"/>
</dbReference>
<name>A0A9Q0NDY2_9DIPT</name>
<dbReference type="GO" id="GO:0006750">
    <property type="term" value="P:glutathione biosynthetic process"/>
    <property type="evidence" value="ECO:0007669"/>
    <property type="project" value="UniProtKB-KW"/>
</dbReference>
<evidence type="ECO:0000256" key="2">
    <source>
        <dbReference type="ARBA" id="ARBA00008612"/>
    </source>
</evidence>
<dbReference type="Gene3D" id="3.20.20.100">
    <property type="entry name" value="NADP-dependent oxidoreductase domain"/>
    <property type="match status" value="1"/>
</dbReference>
<feature type="compositionally biased region" description="Polar residues" evidence="9">
    <location>
        <begin position="119"/>
        <end position="138"/>
    </location>
</feature>
<dbReference type="SUPFAM" id="SSF51430">
    <property type="entry name" value="NAD(P)-linked oxidoreductase"/>
    <property type="match status" value="1"/>
</dbReference>
<organism evidence="11 12">
    <name type="scientific">Pseudolycoriella hygida</name>
    <dbReference type="NCBI Taxonomy" id="35572"/>
    <lineage>
        <taxon>Eukaryota</taxon>
        <taxon>Metazoa</taxon>
        <taxon>Ecdysozoa</taxon>
        <taxon>Arthropoda</taxon>
        <taxon>Hexapoda</taxon>
        <taxon>Insecta</taxon>
        <taxon>Pterygota</taxon>
        <taxon>Neoptera</taxon>
        <taxon>Endopterygota</taxon>
        <taxon>Diptera</taxon>
        <taxon>Nematocera</taxon>
        <taxon>Sciaroidea</taxon>
        <taxon>Sciaridae</taxon>
        <taxon>Pseudolycoriella</taxon>
    </lineage>
</organism>
<gene>
    <name evidence="11" type="primary">Gclm</name>
    <name evidence="11" type="ORF">Bhyg_03785</name>
</gene>
<keyword evidence="11" id="KW-0436">Ligase</keyword>
<evidence type="ECO:0000313" key="12">
    <source>
        <dbReference type="Proteomes" id="UP001151699"/>
    </source>
</evidence>
<dbReference type="AlphaFoldDB" id="A0A9Q0NDY2"/>
<dbReference type="GO" id="GO:0035226">
    <property type="term" value="F:glutamate-cysteine ligase catalytic subunit binding"/>
    <property type="evidence" value="ECO:0007669"/>
    <property type="project" value="InterPro"/>
</dbReference>
<sequence length="280" mass="31283">MFTDMDKVIISTGNILSVNKKAGQKVEDELFDCLKVTIDDPITNTKTGKVFRNNDDLNEKITEFKREEIKIGAKVFLNNSSVEHLEMAVENLLLTLGVHCLDNLILSFHPKQTTYVTNGNGEHAVTNGTSKEPDTPNSVDGKEGVLEWSTGNSNALNELKLLWGVLEDYAKQKKICQLGIADLDPDSFQELYESSQVKPTIAQINLKTCCVVPPALQQFCTKNEIQLLTHSDPEEIITSETLSQLKLQSFRPLWATRYQVHVRCRGVLTAKGFIICATKL</sequence>
<feature type="region of interest" description="Disordered" evidence="9">
    <location>
        <begin position="119"/>
        <end position="140"/>
    </location>
</feature>
<comment type="caution">
    <text evidence="11">The sequence shown here is derived from an EMBL/GenBank/DDBJ whole genome shotgun (WGS) entry which is preliminary data.</text>
</comment>
<keyword evidence="4" id="KW-0317">Glutathione biosynthesis</keyword>
<dbReference type="GO" id="GO:0016874">
    <property type="term" value="F:ligase activity"/>
    <property type="evidence" value="ECO:0007669"/>
    <property type="project" value="UniProtKB-KW"/>
</dbReference>
<evidence type="ECO:0000313" key="11">
    <source>
        <dbReference type="EMBL" id="KAJ6648555.1"/>
    </source>
</evidence>
<evidence type="ECO:0000256" key="3">
    <source>
        <dbReference type="ARBA" id="ARBA00011532"/>
    </source>
</evidence>
<reference evidence="11" key="1">
    <citation type="submission" date="2022-07" db="EMBL/GenBank/DDBJ databases">
        <authorList>
            <person name="Trinca V."/>
            <person name="Uliana J.V.C."/>
            <person name="Torres T.T."/>
            <person name="Ward R.J."/>
            <person name="Monesi N."/>
        </authorList>
    </citation>
    <scope>NUCLEOTIDE SEQUENCE</scope>
    <source>
        <strain evidence="11">HSMRA1968</strain>
        <tissue evidence="11">Whole embryos</tissue>
    </source>
</reference>
<dbReference type="Proteomes" id="UP001151699">
    <property type="component" value="Chromosome A"/>
</dbReference>
<dbReference type="InterPro" id="IPR032963">
    <property type="entry name" value="Gclm"/>
</dbReference>
<dbReference type="GO" id="GO:0030234">
    <property type="term" value="F:enzyme regulator activity"/>
    <property type="evidence" value="ECO:0007669"/>
    <property type="project" value="TreeGrafter"/>
</dbReference>
<evidence type="ECO:0000256" key="9">
    <source>
        <dbReference type="SAM" id="MobiDB-lite"/>
    </source>
</evidence>
<dbReference type="GO" id="GO:0017109">
    <property type="term" value="C:glutamate-cysteine ligase complex"/>
    <property type="evidence" value="ECO:0007669"/>
    <property type="project" value="TreeGrafter"/>
</dbReference>
<evidence type="ECO:0000256" key="7">
    <source>
        <dbReference type="ARBA" id="ARBA00031732"/>
    </source>
</evidence>
<dbReference type="EMBL" id="WJQU01000001">
    <property type="protein sequence ID" value="KAJ6648555.1"/>
    <property type="molecule type" value="Genomic_DNA"/>
</dbReference>
<evidence type="ECO:0000256" key="8">
    <source>
        <dbReference type="ARBA" id="ARBA00032926"/>
    </source>
</evidence>
<comment type="pathway">
    <text evidence="1">Sulfur metabolism; glutathione biosynthesis; glutathione from L-cysteine and L-glutamate: step 1/2.</text>
</comment>
<dbReference type="Pfam" id="PF00248">
    <property type="entry name" value="Aldo_ket_red"/>
    <property type="match status" value="1"/>
</dbReference>
<comment type="subunit">
    <text evidence="3">Heterodimer of a catalytic heavy chain and a regulatory light chain.</text>
</comment>
<dbReference type="InterPro" id="IPR023210">
    <property type="entry name" value="NADP_OxRdtase_dom"/>
</dbReference>
<proteinExistence type="inferred from homology"/>
<evidence type="ECO:0000256" key="5">
    <source>
        <dbReference type="ARBA" id="ARBA00030406"/>
    </source>
</evidence>